<reference evidence="3" key="1">
    <citation type="submission" date="2019-07" db="EMBL/GenBank/DDBJ databases">
        <title>Arthrobacter KR32 sp. nov., isolated from mountain cheese made of cows milk.</title>
        <authorList>
            <person name="Flegler A."/>
        </authorList>
    </citation>
    <scope>NUCLEOTIDE SEQUENCE [LARGE SCALE GENOMIC DNA]</scope>
    <source>
        <strain evidence="3">KR32</strain>
    </source>
</reference>
<dbReference type="Proteomes" id="UP000326464">
    <property type="component" value="Unassembled WGS sequence"/>
</dbReference>
<evidence type="ECO:0000256" key="1">
    <source>
        <dbReference type="SAM" id="MobiDB-lite"/>
    </source>
</evidence>
<feature type="region of interest" description="Disordered" evidence="1">
    <location>
        <begin position="1"/>
        <end position="116"/>
    </location>
</feature>
<dbReference type="SUPFAM" id="SSF49899">
    <property type="entry name" value="Concanavalin A-like lectins/glucanases"/>
    <property type="match status" value="1"/>
</dbReference>
<dbReference type="AlphaFoldDB" id="A0A7X1TNZ1"/>
<comment type="caution">
    <text evidence="2">The sequence shown here is derived from an EMBL/GenBank/DDBJ whole genome shotgun (WGS) entry which is preliminary data.</text>
</comment>
<dbReference type="PANTHER" id="PTHR35332:SF2">
    <property type="entry name" value="REGULATION OF ENOLASE PROTEIN 1"/>
    <property type="match status" value="1"/>
</dbReference>
<dbReference type="OrthoDB" id="9808724at2"/>
<dbReference type="PANTHER" id="PTHR35332">
    <property type="entry name" value="REGULATION OF ENOLASE PROTEIN 1"/>
    <property type="match status" value="1"/>
</dbReference>
<keyword evidence="3" id="KW-1185">Reference proteome</keyword>
<protein>
    <submittedName>
        <fullName evidence="2">DUF1349 domain-containing protein</fullName>
    </submittedName>
</protein>
<organism evidence="2 3">
    <name type="scientific">Arthrobacter bussei</name>
    <dbReference type="NCBI Taxonomy" id="2594179"/>
    <lineage>
        <taxon>Bacteria</taxon>
        <taxon>Bacillati</taxon>
        <taxon>Actinomycetota</taxon>
        <taxon>Actinomycetes</taxon>
        <taxon>Micrococcales</taxon>
        <taxon>Micrococcaceae</taxon>
        <taxon>Arthrobacter</taxon>
    </lineage>
</organism>
<evidence type="ECO:0000313" key="2">
    <source>
        <dbReference type="EMBL" id="MPY11051.1"/>
    </source>
</evidence>
<sequence length="312" mass="33331">MGRATTDRPADRRGQRAPRHSTRRPRLRRTAEDRRPRPGGQGCEPGAGTAGRRLTGAVRRPARRGSSRDTRTAHTSVGCSIARTRGVHPARGHDGSRRRPVRGSSVTSRSRSCPGLPFPLEPYGAAAPGDPDVTGTALRLTAGAGADLFLDPRGAESPRPDAERWTAPVDGDFQLQAHVAAGFVADFDSGVLLGWFDDDTWFKVCAERDPAGITRVVSVVTRDGASDDCDSSPIDSSGTHLRISRMGGAFALHASPDGARWSMIRYFSVGRSAAETLQVGFVAQSPAGSGTWATFSDIRFTRTTLLEVRDGS</sequence>
<feature type="compositionally biased region" description="Basic and acidic residues" evidence="1">
    <location>
        <begin position="1"/>
        <end position="14"/>
    </location>
</feature>
<name>A0A7X1TNZ1_9MICC</name>
<evidence type="ECO:0000313" key="3">
    <source>
        <dbReference type="Proteomes" id="UP000326464"/>
    </source>
</evidence>
<dbReference type="InterPro" id="IPR013320">
    <property type="entry name" value="ConA-like_dom_sf"/>
</dbReference>
<feature type="compositionally biased region" description="Low complexity" evidence="1">
    <location>
        <begin position="102"/>
        <end position="112"/>
    </location>
</feature>
<feature type="compositionally biased region" description="Gly residues" evidence="1">
    <location>
        <begin position="39"/>
        <end position="49"/>
    </location>
</feature>
<dbReference type="InterPro" id="IPR009784">
    <property type="entry name" value="DUF1349"/>
</dbReference>
<gene>
    <name evidence="2" type="ORF">FNH21_10030</name>
</gene>
<proteinExistence type="predicted"/>
<accession>A0A7X1TNZ1</accession>
<dbReference type="Gene3D" id="2.60.120.200">
    <property type="match status" value="1"/>
</dbReference>
<dbReference type="EMBL" id="VJXX01000002">
    <property type="protein sequence ID" value="MPY11051.1"/>
    <property type="molecule type" value="Genomic_DNA"/>
</dbReference>
<feature type="compositionally biased region" description="Basic residues" evidence="1">
    <location>
        <begin position="15"/>
        <end position="28"/>
    </location>
</feature>
<dbReference type="Pfam" id="PF07081">
    <property type="entry name" value="DUF1349"/>
    <property type="match status" value="1"/>
</dbReference>
<feature type="compositionally biased region" description="Low complexity" evidence="1">
    <location>
        <begin position="50"/>
        <end position="59"/>
    </location>
</feature>